<evidence type="ECO:0000313" key="2">
    <source>
        <dbReference type="EMBL" id="GLQ06833.1"/>
    </source>
</evidence>
<protein>
    <recommendedName>
        <fullName evidence="1">ATPase AAA-type core domain-containing protein</fullName>
    </recommendedName>
</protein>
<feature type="domain" description="ATPase AAA-type core" evidence="1">
    <location>
        <begin position="51"/>
        <end position="359"/>
    </location>
</feature>
<comment type="caution">
    <text evidence="2">The sequence shown here is derived from an EMBL/GenBank/DDBJ whole genome shotgun (WGS) entry which is preliminary data.</text>
</comment>
<dbReference type="RefSeq" id="WP_169560935.1">
    <property type="nucleotide sequence ID" value="NZ_VNWN01000006.1"/>
</dbReference>
<reference evidence="2" key="1">
    <citation type="journal article" date="2014" name="Int. J. Syst. Evol. Microbiol.">
        <title>Complete genome of a new Firmicutes species belonging to the dominant human colonic microbiota ('Ruminococcus bicirculans') reveals two chromosomes and a selective capacity to utilize plant glucans.</title>
        <authorList>
            <consortium name="NISC Comparative Sequencing Program"/>
            <person name="Wegmann U."/>
            <person name="Louis P."/>
            <person name="Goesmann A."/>
            <person name="Henrissat B."/>
            <person name="Duncan S.H."/>
            <person name="Flint H.J."/>
        </authorList>
    </citation>
    <scope>NUCLEOTIDE SEQUENCE</scope>
    <source>
        <strain evidence="2">NBRC 103408</strain>
    </source>
</reference>
<dbReference type="Pfam" id="PF13304">
    <property type="entry name" value="AAA_21"/>
    <property type="match status" value="1"/>
</dbReference>
<dbReference type="EMBL" id="BSNF01000008">
    <property type="protein sequence ID" value="GLQ06833.1"/>
    <property type="molecule type" value="Genomic_DNA"/>
</dbReference>
<accession>A0ABQ5U4T1</accession>
<organism evidence="2 3">
    <name type="scientific">Sneathiella chinensis</name>
    <dbReference type="NCBI Taxonomy" id="349750"/>
    <lineage>
        <taxon>Bacteria</taxon>
        <taxon>Pseudomonadati</taxon>
        <taxon>Pseudomonadota</taxon>
        <taxon>Alphaproteobacteria</taxon>
        <taxon>Sneathiellales</taxon>
        <taxon>Sneathiellaceae</taxon>
        <taxon>Sneathiella</taxon>
    </lineage>
</organism>
<name>A0ABQ5U4T1_9PROT</name>
<evidence type="ECO:0000313" key="3">
    <source>
        <dbReference type="Proteomes" id="UP001161409"/>
    </source>
</evidence>
<sequence length="438" mass="49641">MDEVLIDFSVANFRSFQDEQLFSMNAEGGPKRLQGNYSDIENGRFSILRSAAIYGPNASGKSNLLKAFKALSWLISNSKSLSEEDSIPAYEPFKLSSHFDTKEIEFKIEFIVPSGVRYEYSVSYTNKRVVSESLFAFPKRQRALIFKRDKLDTWETIKFGGSYKGGDRRFPFFPNSTYISRAGNDASAPKSIREIVRYFRSIITLDAGVNIHLSNFYDQEGHLNTVSDLICLADTGVKKITAEESSPEGLRLPSDMPDFLKRVIIEQNSVSYKFWHEAQNGQLVKFEKEEMSDGTVKLFEILPMLLMALSSGTPIFIDELDGHLHTNIVSLIFELFNDPLANSTDAQIIVTTHDTNLMDPNKLRRDQLWLVQKENGSSILTSLDAYDKDSVRPNSPFEAFYKDGRFGALPSFSYVKIREAITQMSIKSGYLKRNIDDA</sequence>
<keyword evidence="3" id="KW-1185">Reference proteome</keyword>
<reference evidence="2" key="2">
    <citation type="submission" date="2023-01" db="EMBL/GenBank/DDBJ databases">
        <title>Draft genome sequence of Sneathiella chinensis strain NBRC 103408.</title>
        <authorList>
            <person name="Sun Q."/>
            <person name="Mori K."/>
        </authorList>
    </citation>
    <scope>NUCLEOTIDE SEQUENCE</scope>
    <source>
        <strain evidence="2">NBRC 103408</strain>
    </source>
</reference>
<evidence type="ECO:0000259" key="1">
    <source>
        <dbReference type="Pfam" id="PF13304"/>
    </source>
</evidence>
<dbReference type="PANTHER" id="PTHR40396:SF1">
    <property type="entry name" value="ATPASE AAA-TYPE CORE DOMAIN-CONTAINING PROTEIN"/>
    <property type="match status" value="1"/>
</dbReference>
<gene>
    <name evidence="2" type="primary">abiLI</name>
    <name evidence="2" type="ORF">GCM10007924_20540</name>
</gene>
<dbReference type="Proteomes" id="UP001161409">
    <property type="component" value="Unassembled WGS sequence"/>
</dbReference>
<dbReference type="SUPFAM" id="SSF52540">
    <property type="entry name" value="P-loop containing nucleoside triphosphate hydrolases"/>
    <property type="match status" value="1"/>
</dbReference>
<dbReference type="InterPro" id="IPR003959">
    <property type="entry name" value="ATPase_AAA_core"/>
</dbReference>
<dbReference type="PANTHER" id="PTHR40396">
    <property type="entry name" value="ATPASE-LIKE PROTEIN"/>
    <property type="match status" value="1"/>
</dbReference>
<dbReference type="InterPro" id="IPR027417">
    <property type="entry name" value="P-loop_NTPase"/>
</dbReference>
<dbReference type="Gene3D" id="3.40.50.300">
    <property type="entry name" value="P-loop containing nucleotide triphosphate hydrolases"/>
    <property type="match status" value="2"/>
</dbReference>
<proteinExistence type="predicted"/>